<accession>A0A8J1L064</accession>
<evidence type="ECO:0000256" key="2">
    <source>
        <dbReference type="SAM" id="Phobius"/>
    </source>
</evidence>
<dbReference type="KEGG" id="xla:108719576"/>
<reference evidence="4 5" key="1">
    <citation type="submission" date="2025-04" db="UniProtKB">
        <authorList>
            <consortium name="RefSeq"/>
        </authorList>
    </citation>
    <scope>IDENTIFICATION</scope>
    <source>
        <strain evidence="4 5">J_2021</strain>
        <tissue evidence="4 5">Erythrocytes</tissue>
    </source>
</reference>
<feature type="transmembrane region" description="Helical" evidence="2">
    <location>
        <begin position="64"/>
        <end position="85"/>
    </location>
</feature>
<evidence type="ECO:0000313" key="7">
    <source>
        <dbReference type="RefSeq" id="XP_041422937.1"/>
    </source>
</evidence>
<dbReference type="RefSeq" id="XP_041422935.1">
    <property type="nucleotide sequence ID" value="XM_041567001.1"/>
</dbReference>
<feature type="region of interest" description="Disordered" evidence="1">
    <location>
        <begin position="101"/>
        <end position="200"/>
    </location>
</feature>
<keyword evidence="3" id="KW-1185">Reference proteome</keyword>
<keyword evidence="2" id="KW-0812">Transmembrane</keyword>
<proteinExistence type="predicted"/>
<feature type="compositionally biased region" description="Basic and acidic residues" evidence="1">
    <location>
        <begin position="178"/>
        <end position="200"/>
    </location>
</feature>
<dbReference type="RefSeq" id="XP_041422936.1">
    <property type="nucleotide sequence ID" value="XM_041567002.1"/>
</dbReference>
<feature type="compositionally biased region" description="Acidic residues" evidence="1">
    <location>
        <begin position="124"/>
        <end position="157"/>
    </location>
</feature>
<feature type="compositionally biased region" description="Acidic residues" evidence="1">
    <location>
        <begin position="164"/>
        <end position="177"/>
    </location>
</feature>
<evidence type="ECO:0000256" key="1">
    <source>
        <dbReference type="SAM" id="MobiDB-lite"/>
    </source>
</evidence>
<feature type="transmembrane region" description="Helical" evidence="2">
    <location>
        <begin position="5"/>
        <end position="22"/>
    </location>
</feature>
<keyword evidence="2" id="KW-0472">Membrane</keyword>
<keyword evidence="2" id="KW-1133">Transmembrane helix</keyword>
<protein>
    <submittedName>
        <fullName evidence="4 5">Glutamic acid-rich protein-like</fullName>
    </submittedName>
</protein>
<evidence type="ECO:0000313" key="5">
    <source>
        <dbReference type="RefSeq" id="XP_041422935.1"/>
    </source>
</evidence>
<sequence>MMISTYLHMFIFIVGLCLHYFYTQSDNSKTHQQTEVNEKIWPDQVSSNTDQSTGNQWNYIENTVITAALVTICLLGAAGWFQYYCMKKMEKAFYNEEKKTEQSMLPESKAATRTSDPESLIGQTEDDDDDYETIEETVVYYDDDEEEKDDDDYETIEETVVYHDDDEEEKDDDDEKEELVKKPVELEKLVDDDNSENHKG</sequence>
<dbReference type="GeneID" id="108719576"/>
<evidence type="ECO:0000313" key="6">
    <source>
        <dbReference type="RefSeq" id="XP_041422936.1"/>
    </source>
</evidence>
<dbReference type="AlphaFoldDB" id="A0A8J1L064"/>
<dbReference type="RefSeq" id="XP_041422933.1">
    <property type="nucleotide sequence ID" value="XM_041566999.1"/>
</dbReference>
<gene>
    <name evidence="4 5 6 7" type="primary">LOC108719576</name>
</gene>
<evidence type="ECO:0000313" key="4">
    <source>
        <dbReference type="RefSeq" id="XP_041422933.1"/>
    </source>
</evidence>
<organism evidence="3 7">
    <name type="scientific">Xenopus laevis</name>
    <name type="common">African clawed frog</name>
    <dbReference type="NCBI Taxonomy" id="8355"/>
    <lineage>
        <taxon>Eukaryota</taxon>
        <taxon>Metazoa</taxon>
        <taxon>Chordata</taxon>
        <taxon>Craniata</taxon>
        <taxon>Vertebrata</taxon>
        <taxon>Euteleostomi</taxon>
        <taxon>Amphibia</taxon>
        <taxon>Batrachia</taxon>
        <taxon>Anura</taxon>
        <taxon>Pipoidea</taxon>
        <taxon>Pipidae</taxon>
        <taxon>Xenopodinae</taxon>
        <taxon>Xenopus</taxon>
        <taxon>Xenopus</taxon>
    </lineage>
</organism>
<dbReference type="RefSeq" id="XP_041422937.1">
    <property type="nucleotide sequence ID" value="XM_041567003.1"/>
</dbReference>
<dbReference type="Proteomes" id="UP000186698">
    <property type="component" value="Chromosome 6L"/>
</dbReference>
<name>A0A8J1L064_XENLA</name>
<evidence type="ECO:0000313" key="3">
    <source>
        <dbReference type="Proteomes" id="UP000186698"/>
    </source>
</evidence>